<dbReference type="Proteomes" id="UP000051494">
    <property type="component" value="Unassembled WGS sequence"/>
</dbReference>
<protein>
    <submittedName>
        <fullName evidence="1">Uncharacterized protein</fullName>
    </submittedName>
</protein>
<name>A0A0Q9YAZ9_9GAMM</name>
<dbReference type="AlphaFoldDB" id="A0A0Q9YAZ9"/>
<reference evidence="2" key="3">
    <citation type="submission" date="2021-06" db="EMBL/GenBank/DDBJ databases">
        <title>Genomic Description and Analysis of Intracellular Bacteria, Candidatus Berkiella cookevillensis and Candidatus Berkiella aquae.</title>
        <authorList>
            <person name="Kidane D.T."/>
            <person name="Mehari Y.T."/>
            <person name="Rice F.C."/>
            <person name="Arivett B.A."/>
            <person name="Farone A.L."/>
            <person name="Berk S.G."/>
            <person name="Farone M.B."/>
        </authorList>
    </citation>
    <scope>NUCLEOTIDE SEQUENCE</scope>
    <source>
        <strain evidence="2">CC99</strain>
    </source>
</reference>
<reference evidence="1" key="1">
    <citation type="submission" date="2015-09" db="EMBL/GenBank/DDBJ databases">
        <title>Draft Genome Sequences of Two Novel Amoeba-resistant Intranuclear Bacteria, Candidatus Berkiella cookevillensis and Candidatus Berkiella aquae.</title>
        <authorList>
            <person name="Mehari Y.T."/>
            <person name="Arivett B.A."/>
            <person name="Farone A.L."/>
            <person name="Gunderson J.H."/>
            <person name="Farone M.B."/>
        </authorList>
    </citation>
    <scope>NUCLEOTIDE SEQUENCE [LARGE SCALE GENOMIC DNA]</scope>
    <source>
        <strain evidence="1">CC99</strain>
    </source>
</reference>
<evidence type="ECO:0000313" key="1">
    <source>
        <dbReference type="EMBL" id="KRG17867.1"/>
    </source>
</evidence>
<dbReference type="RefSeq" id="WP_057625096.1">
    <property type="nucleotide sequence ID" value="NZ_LKHV02000001.1"/>
</dbReference>
<dbReference type="EMBL" id="LKHV02000001">
    <property type="protein sequence ID" value="MCS5709027.1"/>
    <property type="molecule type" value="Genomic_DNA"/>
</dbReference>
<evidence type="ECO:0000313" key="2">
    <source>
        <dbReference type="EMBL" id="MCS5709027.1"/>
    </source>
</evidence>
<dbReference type="EMBL" id="LKHV01000011">
    <property type="protein sequence ID" value="KRG17867.1"/>
    <property type="molecule type" value="Genomic_DNA"/>
</dbReference>
<accession>A0A0Q9YAZ9</accession>
<comment type="caution">
    <text evidence="1">The sequence shown here is derived from an EMBL/GenBank/DDBJ whole genome shotgun (WGS) entry which is preliminary data.</text>
</comment>
<dbReference type="STRING" id="437022.CC99x_01990"/>
<evidence type="ECO:0000313" key="3">
    <source>
        <dbReference type="Proteomes" id="UP000051494"/>
    </source>
</evidence>
<proteinExistence type="predicted"/>
<sequence>MLTFNAHADDNDSEDDQIPRRLLLMHCSSNVGVILNPTNRNPKLSELYRYFDNLCTKSTDASLYIPKHIQNHLQSLTWHIEHHIKDYWLYTLSHYIQQWMLDSAYNLKADIVEAIGEENLAPIRAMTLRLYKNSSVIENNLCRAYFSLLAQYLHCADFHVEDLKDFSKMIAELNFCNHEILVARKQTLLDQYKLCINNPEHLSFWSQYSYQGFWGQGGVPVQNYYIPNTVHKIMQTCSSHTAEPYEDFIVRINALRHQPSFLSFKRHPVTQRFYDLPDEDLETTTVDELVERDSQRLG</sequence>
<keyword evidence="3" id="KW-1185">Reference proteome</keyword>
<organism evidence="1">
    <name type="scientific">Candidatus Berkiella cookevillensis</name>
    <dbReference type="NCBI Taxonomy" id="437022"/>
    <lineage>
        <taxon>Bacteria</taxon>
        <taxon>Pseudomonadati</taxon>
        <taxon>Pseudomonadota</taxon>
        <taxon>Gammaproteobacteria</taxon>
        <taxon>Candidatus Berkiellales</taxon>
        <taxon>Candidatus Berkiellaceae</taxon>
        <taxon>Candidatus Berkiella</taxon>
    </lineage>
</organism>
<gene>
    <name evidence="2" type="ORF">CC99x_008940</name>
    <name evidence="1" type="ORF">CC99x_01990</name>
</gene>
<reference evidence="2" key="2">
    <citation type="journal article" date="2016" name="Genome Announc.">
        <title>Draft Genome Sequences of Two Novel Amoeba-Resistant Intranuclear Bacteria, 'Candidatus Berkiella cookevillensis' and 'Candidatus Berkiella aquae'.</title>
        <authorList>
            <person name="Mehari Y.T."/>
            <person name="Arivett B.A."/>
            <person name="Farone A.L."/>
            <person name="Gunderson J.H."/>
            <person name="Farone M.B."/>
        </authorList>
    </citation>
    <scope>NUCLEOTIDE SEQUENCE</scope>
    <source>
        <strain evidence="2">CC99</strain>
    </source>
</reference>